<dbReference type="Pfam" id="PF06293">
    <property type="entry name" value="Kdo"/>
    <property type="match status" value="1"/>
</dbReference>
<evidence type="ECO:0000256" key="1">
    <source>
        <dbReference type="ARBA" id="ARBA00004515"/>
    </source>
</evidence>
<name>A0ABV8S429_9BURK</name>
<comment type="caution">
    <text evidence="16">The sequence shown here is derived from an EMBL/GenBank/DDBJ whole genome shotgun (WGS) entry which is preliminary data.</text>
</comment>
<dbReference type="GO" id="GO:0016301">
    <property type="term" value="F:kinase activity"/>
    <property type="evidence" value="ECO:0007669"/>
    <property type="project" value="UniProtKB-KW"/>
</dbReference>
<evidence type="ECO:0000256" key="15">
    <source>
        <dbReference type="HAMAP-Rule" id="MF_00521"/>
    </source>
</evidence>
<evidence type="ECO:0000256" key="8">
    <source>
        <dbReference type="ARBA" id="ARBA00022741"/>
    </source>
</evidence>
<feature type="active site" evidence="15">
    <location>
        <position position="170"/>
    </location>
</feature>
<dbReference type="Proteomes" id="UP001595756">
    <property type="component" value="Unassembled WGS sequence"/>
</dbReference>
<dbReference type="EC" id="2.7.1.166" evidence="4 15"/>
<evidence type="ECO:0000256" key="4">
    <source>
        <dbReference type="ARBA" id="ARBA00011988"/>
    </source>
</evidence>
<reference evidence="17" key="1">
    <citation type="journal article" date="2019" name="Int. J. Syst. Evol. Microbiol.">
        <title>The Global Catalogue of Microorganisms (GCM) 10K type strain sequencing project: providing services to taxonomists for standard genome sequencing and annotation.</title>
        <authorList>
            <consortium name="The Broad Institute Genomics Platform"/>
            <consortium name="The Broad Institute Genome Sequencing Center for Infectious Disease"/>
            <person name="Wu L."/>
            <person name="Ma J."/>
        </authorList>
    </citation>
    <scope>NUCLEOTIDE SEQUENCE [LARGE SCALE GENOMIC DNA]</scope>
    <source>
        <strain evidence="17">CGMCC 1.19029</strain>
    </source>
</reference>
<dbReference type="SUPFAM" id="SSF56112">
    <property type="entry name" value="Protein kinase-like (PK-like)"/>
    <property type="match status" value="1"/>
</dbReference>
<dbReference type="EMBL" id="JBHSDY010000011">
    <property type="protein sequence ID" value="MFC4299815.1"/>
    <property type="molecule type" value="Genomic_DNA"/>
</dbReference>
<evidence type="ECO:0000256" key="2">
    <source>
        <dbReference type="ARBA" id="ARBA00004713"/>
    </source>
</evidence>
<keyword evidence="11 15" id="KW-0448">Lipopolysaccharide biosynthesis</keyword>
<dbReference type="RefSeq" id="WP_376814347.1">
    <property type="nucleotide sequence ID" value="NZ_JBHSDY010000011.1"/>
</dbReference>
<keyword evidence="12 15" id="KW-0472">Membrane</keyword>
<gene>
    <name evidence="15" type="primary">kdkA</name>
    <name evidence="16" type="ORF">ACFO0J_17370</name>
</gene>
<dbReference type="InterPro" id="IPR011009">
    <property type="entry name" value="Kinase-like_dom_sf"/>
</dbReference>
<evidence type="ECO:0000256" key="11">
    <source>
        <dbReference type="ARBA" id="ARBA00022985"/>
    </source>
</evidence>
<evidence type="ECO:0000256" key="13">
    <source>
        <dbReference type="ARBA" id="ARBA00029511"/>
    </source>
</evidence>
<dbReference type="Gene3D" id="1.10.510.10">
    <property type="entry name" value="Transferase(Phosphotransferase) domain 1"/>
    <property type="match status" value="1"/>
</dbReference>
<comment type="pathway">
    <text evidence="2 15">Bacterial outer membrane biogenesis; LPS core biosynthesis.</text>
</comment>
<protein>
    <recommendedName>
        <fullName evidence="13 15">3-deoxy-D-manno-octulosonic acid kinase</fullName>
        <shortName evidence="15">Kdo kinase</shortName>
        <ecNumber evidence="4 15">2.7.1.166</ecNumber>
    </recommendedName>
</protein>
<comment type="catalytic activity">
    <reaction evidence="14 15">
        <text>an alpha-Kdo-(2-&gt;6)-lipid IVA + ATP = a 4-O-phospho-alpha-Kdo-(2-&gt;6)-lipid IVA + ADP + H(+)</text>
        <dbReference type="Rhea" id="RHEA:74271"/>
        <dbReference type="ChEBI" id="CHEBI:15378"/>
        <dbReference type="ChEBI" id="CHEBI:30616"/>
        <dbReference type="ChEBI" id="CHEBI:176428"/>
        <dbReference type="ChEBI" id="CHEBI:193140"/>
        <dbReference type="ChEBI" id="CHEBI:456216"/>
        <dbReference type="EC" id="2.7.1.166"/>
    </reaction>
</comment>
<keyword evidence="8 15" id="KW-0547">Nucleotide-binding</keyword>
<keyword evidence="6 15" id="KW-0997">Cell inner membrane</keyword>
<evidence type="ECO:0000313" key="17">
    <source>
        <dbReference type="Proteomes" id="UP001595756"/>
    </source>
</evidence>
<evidence type="ECO:0000256" key="9">
    <source>
        <dbReference type="ARBA" id="ARBA00022777"/>
    </source>
</evidence>
<evidence type="ECO:0000256" key="7">
    <source>
        <dbReference type="ARBA" id="ARBA00022679"/>
    </source>
</evidence>
<organism evidence="16 17">
    <name type="scientific">Castellaniella hirudinis</name>
    <dbReference type="NCBI Taxonomy" id="1144617"/>
    <lineage>
        <taxon>Bacteria</taxon>
        <taxon>Pseudomonadati</taxon>
        <taxon>Pseudomonadota</taxon>
        <taxon>Betaproteobacteria</taxon>
        <taxon>Burkholderiales</taxon>
        <taxon>Alcaligenaceae</taxon>
        <taxon>Castellaniella</taxon>
    </lineage>
</organism>
<evidence type="ECO:0000256" key="10">
    <source>
        <dbReference type="ARBA" id="ARBA00022840"/>
    </source>
</evidence>
<keyword evidence="10 15" id="KW-0067">ATP-binding</keyword>
<keyword evidence="9 15" id="KW-0418">Kinase</keyword>
<comment type="function">
    <text evidence="15">Catalyzes the ATP-dependent phosphorylation of the 3-deoxy-D-manno-octulosonic acid (Kdo) residue in Kdo-lipid IV(A) at the 4-OH position.</text>
</comment>
<comment type="similarity">
    <text evidence="3 15">Belongs to the protein kinase superfamily. KdkA/RfaP family.</text>
</comment>
<dbReference type="NCBIfam" id="NF002475">
    <property type="entry name" value="PRK01723.1"/>
    <property type="match status" value="1"/>
</dbReference>
<evidence type="ECO:0000256" key="3">
    <source>
        <dbReference type="ARBA" id="ARBA00010327"/>
    </source>
</evidence>
<dbReference type="HAMAP" id="MF_00521">
    <property type="entry name" value="KDO_kinase"/>
    <property type="match status" value="1"/>
</dbReference>
<evidence type="ECO:0000313" key="16">
    <source>
        <dbReference type="EMBL" id="MFC4299815.1"/>
    </source>
</evidence>
<evidence type="ECO:0000256" key="5">
    <source>
        <dbReference type="ARBA" id="ARBA00022475"/>
    </source>
</evidence>
<comment type="subcellular location">
    <subcellularLocation>
        <location evidence="1 15">Cell inner membrane</location>
        <topology evidence="1 15">Peripheral membrane protein</topology>
        <orientation evidence="1 15">Cytoplasmic side</orientation>
    </subcellularLocation>
</comment>
<accession>A0ABV8S429</accession>
<proteinExistence type="inferred from homology"/>
<keyword evidence="5 15" id="KW-1003">Cell membrane</keyword>
<sequence length="234" mass="25755">MTSASSIPADWTLHRFPGGALCVPARFAGQAREAWFDAHRPDAAPVGEGGRQAAWFVDGEHGPAVLRHYRRGGLRAKLGRESYLWLGASRVRAYAEVRVLDHLRRAGLRVPEPLGAIYWRGGTSLCYRNAILIARIPGAQALASRLDRADPAAVARAIAAMHAAGVWHADLNAYNILFDADDQVWLIDFDRARLGVVSPEQAEKNRLRLRRSLVKVAGARGAQWWDALSRCLPP</sequence>
<dbReference type="InterPro" id="IPR022826">
    <property type="entry name" value="KDO_kinase"/>
</dbReference>
<keyword evidence="17" id="KW-1185">Reference proteome</keyword>
<keyword evidence="7 15" id="KW-0808">Transferase</keyword>
<evidence type="ECO:0000256" key="14">
    <source>
        <dbReference type="ARBA" id="ARBA00034417"/>
    </source>
</evidence>
<evidence type="ECO:0000256" key="12">
    <source>
        <dbReference type="ARBA" id="ARBA00023136"/>
    </source>
</evidence>
<evidence type="ECO:0000256" key="6">
    <source>
        <dbReference type="ARBA" id="ARBA00022519"/>
    </source>
</evidence>